<dbReference type="Proteomes" id="UP001316189">
    <property type="component" value="Chromosome"/>
</dbReference>
<dbReference type="Pfam" id="PF13391">
    <property type="entry name" value="HNH_2"/>
    <property type="match status" value="1"/>
</dbReference>
<feature type="domain" description="HNH nuclease" evidence="1">
    <location>
        <begin position="227"/>
        <end position="275"/>
    </location>
</feature>
<keyword evidence="2" id="KW-0255">Endonuclease</keyword>
<evidence type="ECO:0000313" key="2">
    <source>
        <dbReference type="EMBL" id="UUI75306.1"/>
    </source>
</evidence>
<evidence type="ECO:0000259" key="1">
    <source>
        <dbReference type="Pfam" id="PF13391"/>
    </source>
</evidence>
<evidence type="ECO:0000313" key="3">
    <source>
        <dbReference type="Proteomes" id="UP001316189"/>
    </source>
</evidence>
<keyword evidence="3" id="KW-1185">Reference proteome</keyword>
<dbReference type="InterPro" id="IPR003615">
    <property type="entry name" value="HNH_nuc"/>
</dbReference>
<accession>A0ABY5L1F6</accession>
<dbReference type="RefSeq" id="WP_227568616.1">
    <property type="nucleotide sequence ID" value="NZ_CP101988.1"/>
</dbReference>
<proteinExistence type="predicted"/>
<dbReference type="GO" id="GO:0004519">
    <property type="term" value="F:endonuclease activity"/>
    <property type="evidence" value="ECO:0007669"/>
    <property type="project" value="UniProtKB-KW"/>
</dbReference>
<keyword evidence="2" id="KW-0540">Nuclease</keyword>
<gene>
    <name evidence="2" type="ORF">NP064_16340</name>
</gene>
<protein>
    <submittedName>
        <fullName evidence="2">HNH endonuclease</fullName>
    </submittedName>
</protein>
<sequence>MADVPPQRAWLLMAAGDNRGHGGNAGYDDQFDAYYSWDSNVPNHKNLQVGDPIALWDKERLLGVSVIEEITTSPDKKLLSRCPECRTTRISERKKAEPRYRCMKCRHEFPEALPDVVEVVRYQARYDAAWTLLDGVLGEHELRSLAVNAGDINAMRPLDWSAFREALVTKGAARAVDRVAARVDLSWPRTRGPAVEFPQGFSQALVRVRKGQRQFRDRLLTAQGSLCAFTGEAPARVLEAGHLYSYAQLGTHFEHGGLMLRRDIHRLFDDGLLAVTPSALRIDVAPSLATYPQYARLHDEPLTLRLRDEQVDWLGKHWREHRMAHSA</sequence>
<keyword evidence="2" id="KW-0378">Hydrolase</keyword>
<organism evidence="2 3">
    <name type="scientific">Cellulomonas chengniuliangii</name>
    <dbReference type="NCBI Taxonomy" id="2968084"/>
    <lineage>
        <taxon>Bacteria</taxon>
        <taxon>Bacillati</taxon>
        <taxon>Actinomycetota</taxon>
        <taxon>Actinomycetes</taxon>
        <taxon>Micrococcales</taxon>
        <taxon>Cellulomonadaceae</taxon>
        <taxon>Cellulomonas</taxon>
    </lineage>
</organism>
<reference evidence="2 3" key="1">
    <citation type="submission" date="2022-07" db="EMBL/GenBank/DDBJ databases">
        <title>Novel species in genus cellulomonas.</title>
        <authorList>
            <person name="Ye L."/>
        </authorList>
    </citation>
    <scope>NUCLEOTIDE SEQUENCE [LARGE SCALE GENOMIC DNA]</scope>
    <source>
        <strain evidence="3">zg-Y338</strain>
    </source>
</reference>
<dbReference type="EMBL" id="CP101988">
    <property type="protein sequence ID" value="UUI75306.1"/>
    <property type="molecule type" value="Genomic_DNA"/>
</dbReference>
<name>A0ABY5L1F6_9CELL</name>